<reference evidence="1" key="1">
    <citation type="journal article" date="2022" name="Plant J.">
        <title>Strategies of tolerance reflected in two North American maple genomes.</title>
        <authorList>
            <person name="McEvoy S.L."/>
            <person name="Sezen U.U."/>
            <person name="Trouern-Trend A."/>
            <person name="McMahon S.M."/>
            <person name="Schaberg P.G."/>
            <person name="Yang J."/>
            <person name="Wegrzyn J.L."/>
            <person name="Swenson N.G."/>
        </authorList>
    </citation>
    <scope>NUCLEOTIDE SEQUENCE</scope>
    <source>
        <strain evidence="1">NS2018</strain>
    </source>
</reference>
<proteinExistence type="predicted"/>
<dbReference type="InterPro" id="IPR052957">
    <property type="entry name" value="Auxin_embryo_med"/>
</dbReference>
<name>A0AA39T8F5_ACESA</name>
<sequence length="1853" mass="210737">MATPKEHIEEIRRKKFSIGGEVNPLTEELHLTVKMLSAELYAKDVHFLMELIQNAEDNEYPSGVNPSLEFVITSRDITGTGAAATLLMFNNEKGFSASNINSICSVAKSTKKGNRKRGYIGEKDQLGDSSLLSAIDTTKRDLGMVVRGQEKESETATVAMEEELNYSKDHTEGKKFSIYDPKVKAQGPEETSKTIVRTWKRVARGHSRSPQLGELDHSYCKRKSSGELREANTEVKKPETEGHALFWCKESSKIWKETSIFDLVSEFRNLSGLDTLTGIGFKSVFLITSRPYIFSNGYQIRFNEDPCPHCNLGYVVPEWVEENPIISKIQKIYGSGSTLPTTTLILPLKADKVNAVKQQLSSVQPEVLLFLTKIKRLSVREHNENPNLNTVSAIAITSETNFVKRKNIDAESSMLHLAAQGDKFDNECRCSYYMWKQKFPVNKKNKVERRMEVDEWVITLAFPFGERLQRGTTSPGIYAFLPTEMMTNFPFIMQADFLLSSSRETILFDDKWNKGILRCVPYAFVNALTSLVKLTEDAPVSSLPPMYMFSFLPVTSSPFPQLNAVKENIKAKLVEENIIPSESYLNQQFFHKPHEVGRLMPAFWNILEKAKGQGVNLDNLSNHGICVLSSSFDKEKYDEVLNFLGVGQVSNDWYGRCIQSTDLVMGVSEDVYLELLLFLADNWSSKFSWTDIKNIPLIKYIDLDGKVALCSINDNNRRVVCLLRHDSWLIDWNREFRCAANYFFMPQSTHIAIQSCSKKETLRNWMKVRVMNVEVNEYAAVLYDKLNGNRKLVLAYAHFLFHSYSRKYLSAGEVASLCSKMPLVDNYGQSNTRRNKILVPANGSKWVELIGSNPWTHEGYIELGEDYLQPGNFAGQTTTGVQLMEFLRTYVQASDIPDIIPPNAGIPALSSPLTKQNAFLLLDWIRRLRVLGIYIPQRFLNCIKEGSWLRVTMNGSSSYRPPAESFYLNDALGKLLQNGSVLVDIPLVDPSFYGNSILEYKEELRTIGVMFEYAEACSFIGKRLMSLAASSNLTKGTLFSILNFIKFLRENVLPLDSFIRSIKDGRWLKTSQGYMSPLGSILFCQEWKVASQISSIPSIDQDYYGVEILSFKTELQLLGVVVGFNDNYQLVAEHLKMPPSCPLTSEATLLVLACIRYYPKSADKFVKALQHLKCLKTDSGFKSPVECFLFDPEWGCLLQVFSGIPILDQNFYGSTILCYKAELKKLGVLADFEESVKAFADLFKRRVSTSSISKDNVLSFLSCYRKLKNFSHRFPSDLRKCIREGKWLLTRLGSHRSPSECILFGPEWESIAPITVLPFIDDSDAHYGRAIHEYEKELKSMGVVIKLEDGVKFVAESLCFPSNPCRITRVNALSLLKCIRILQEKGHCFPESFLRKVSQKWLKTNAGAGYRSPDQCCLFDTELKQYLKPTDGPFIDETFYGLEINSFRKELNDIGVIFHVGKGCSLLANHLDSHSDLATITRIYKFLAKFMWEADAEASRRIWIPDGNKKGQWVNPTECVLHDKDDLFCSQLYVLDKHYGRKLLGFFASAFGVKSIPTVGDFCKLWKVWESSDHKLSHGECCAFWVCVMRHWSSKTEKLLADCLVKLPIDSGSDRILLFDRRDVFIADDLQLKDAFEQSSCGSIFVWYPQPSLPALPRTKLLEIFSKIGVRTISESVQKQELSLEEGVEFKQVKPRDIYIDKVLAKLILGFLGNPALKLEATKRYEAVKCLQKLSVQETEEPIEERYSLSLTSGKIVNVRVSQMVRWDRESSILFTQRLDRSNLLEYATHFSEVISKGVLWEMEDHINALAELIRLCFLLEFNEEDVGFLMKSKNLQIFMEDEEFLSATFPSE</sequence>
<evidence type="ECO:0008006" key="3">
    <source>
        <dbReference type="Google" id="ProtNLM"/>
    </source>
</evidence>
<reference evidence="1" key="2">
    <citation type="submission" date="2023-06" db="EMBL/GenBank/DDBJ databases">
        <authorList>
            <person name="Swenson N.G."/>
            <person name="Wegrzyn J.L."/>
            <person name="Mcevoy S.L."/>
        </authorList>
    </citation>
    <scope>NUCLEOTIDE SEQUENCE</scope>
    <source>
        <strain evidence="1">NS2018</strain>
        <tissue evidence="1">Leaf</tissue>
    </source>
</reference>
<dbReference type="PANTHER" id="PTHR32387">
    <property type="entry name" value="WU:FJ29H11"/>
    <property type="match status" value="1"/>
</dbReference>
<dbReference type="SUPFAM" id="SSF55874">
    <property type="entry name" value="ATPase domain of HSP90 chaperone/DNA topoisomerase II/histidine kinase"/>
    <property type="match status" value="1"/>
</dbReference>
<comment type="caution">
    <text evidence="1">The sequence shown here is derived from an EMBL/GenBank/DDBJ whole genome shotgun (WGS) entry which is preliminary data.</text>
</comment>
<gene>
    <name evidence="1" type="ORF">LWI29_032938</name>
</gene>
<accession>A0AA39T8F5</accession>
<organism evidence="1 2">
    <name type="scientific">Acer saccharum</name>
    <name type="common">Sugar maple</name>
    <dbReference type="NCBI Taxonomy" id="4024"/>
    <lineage>
        <taxon>Eukaryota</taxon>
        <taxon>Viridiplantae</taxon>
        <taxon>Streptophyta</taxon>
        <taxon>Embryophyta</taxon>
        <taxon>Tracheophyta</taxon>
        <taxon>Spermatophyta</taxon>
        <taxon>Magnoliopsida</taxon>
        <taxon>eudicotyledons</taxon>
        <taxon>Gunneridae</taxon>
        <taxon>Pentapetalae</taxon>
        <taxon>rosids</taxon>
        <taxon>malvids</taxon>
        <taxon>Sapindales</taxon>
        <taxon>Sapindaceae</taxon>
        <taxon>Hippocastanoideae</taxon>
        <taxon>Acereae</taxon>
        <taxon>Acer</taxon>
    </lineage>
</organism>
<evidence type="ECO:0000313" key="2">
    <source>
        <dbReference type="Proteomes" id="UP001168877"/>
    </source>
</evidence>
<dbReference type="PANTHER" id="PTHR32387:SF3">
    <property type="entry name" value="ATP_DNA BINDING PROTEIN"/>
    <property type="match status" value="1"/>
</dbReference>
<dbReference type="Proteomes" id="UP001168877">
    <property type="component" value="Unassembled WGS sequence"/>
</dbReference>
<evidence type="ECO:0000313" key="1">
    <source>
        <dbReference type="EMBL" id="KAK0602399.1"/>
    </source>
</evidence>
<keyword evidence="2" id="KW-1185">Reference proteome</keyword>
<dbReference type="InterPro" id="IPR036890">
    <property type="entry name" value="HATPase_C_sf"/>
</dbReference>
<dbReference type="EMBL" id="JAUESC010000003">
    <property type="protein sequence ID" value="KAK0602399.1"/>
    <property type="molecule type" value="Genomic_DNA"/>
</dbReference>
<protein>
    <recommendedName>
        <fullName evidence="3">Sacsin</fullName>
    </recommendedName>
</protein>